<reference evidence="2" key="1">
    <citation type="journal article" date="2019" name="Int. J. Syst. Evol. Microbiol.">
        <title>The Global Catalogue of Microorganisms (GCM) 10K type strain sequencing project: providing services to taxonomists for standard genome sequencing and annotation.</title>
        <authorList>
            <consortium name="The Broad Institute Genomics Platform"/>
            <consortium name="The Broad Institute Genome Sequencing Center for Infectious Disease"/>
            <person name="Wu L."/>
            <person name="Ma J."/>
        </authorList>
    </citation>
    <scope>NUCLEOTIDE SEQUENCE [LARGE SCALE GENOMIC DNA]</scope>
    <source>
        <strain evidence="2">JCM 18019</strain>
    </source>
</reference>
<accession>A0ABP9LSI5</accession>
<keyword evidence="2" id="KW-1185">Reference proteome</keyword>
<dbReference type="EMBL" id="BAABHX010000001">
    <property type="protein sequence ID" value="GAA5084581.1"/>
    <property type="molecule type" value="Genomic_DNA"/>
</dbReference>
<protein>
    <recommendedName>
        <fullName evidence="3">HNH endonuclease 5 domain-containing protein</fullName>
    </recommendedName>
</protein>
<evidence type="ECO:0000313" key="1">
    <source>
        <dbReference type="EMBL" id="GAA5084581.1"/>
    </source>
</evidence>
<dbReference type="Proteomes" id="UP001500353">
    <property type="component" value="Unassembled WGS sequence"/>
</dbReference>
<organism evidence="1 2">
    <name type="scientific">Chryseobacterium ginsengisoli</name>
    <dbReference type="NCBI Taxonomy" id="363853"/>
    <lineage>
        <taxon>Bacteria</taxon>
        <taxon>Pseudomonadati</taxon>
        <taxon>Bacteroidota</taxon>
        <taxon>Flavobacteriia</taxon>
        <taxon>Flavobacteriales</taxon>
        <taxon>Weeksellaceae</taxon>
        <taxon>Chryseobacterium group</taxon>
        <taxon>Chryseobacterium</taxon>
    </lineage>
</organism>
<evidence type="ECO:0008006" key="3">
    <source>
        <dbReference type="Google" id="ProtNLM"/>
    </source>
</evidence>
<gene>
    <name evidence="1" type="ORF">GCM10023210_04540</name>
</gene>
<comment type="caution">
    <text evidence="1">The sequence shown here is derived from an EMBL/GenBank/DDBJ whole genome shotgun (WGS) entry which is preliminary data.</text>
</comment>
<name>A0ABP9LSI5_9FLAO</name>
<proteinExistence type="predicted"/>
<sequence length="423" mass="49622">MIFKYEVEFLFLKNSIIFTISTSTEESMNVFLDDLFLTFSTLNPDNEIYTIQGVQIYNQDLENKFYSLVQKYKHQLPELSGVLAQLRKLNKGERFIFLPKQKMETEQRIKLRSFLEAENNGGNFEAIYEDAMSKLGDVIMTYNMQTFGDYRVNIGTQNKNHRICRFCKNKSEPLTFNNKAHAISEALGNKTLILYDECDLCNKRIGQTIESDIIEYLSLFRTMFSIKGKGGNKKFTGKNFELAADENNLKLTFKSIKDRPKTPDEDYNVKLVSQKPVVLQNIYKSLCKYFLSVIDENLLKHFDKTIDWINGDFETLSLPLIAEQITYNQFTTQPNLVYYIRKNDNKNLPYAVCEFQFTCKRMLFIIPFSDLDEKDFTLNNDFQNFWLTFKPYSNVGNWGHNDFSNNNAREFKLTLQFTKENKN</sequence>
<evidence type="ECO:0000313" key="2">
    <source>
        <dbReference type="Proteomes" id="UP001500353"/>
    </source>
</evidence>
<dbReference type="RefSeq" id="WP_345200039.1">
    <property type="nucleotide sequence ID" value="NZ_BAABHX010000001.1"/>
</dbReference>